<organism evidence="7">
    <name type="scientific">marine metagenome</name>
    <dbReference type="NCBI Taxonomy" id="408172"/>
    <lineage>
        <taxon>unclassified sequences</taxon>
        <taxon>metagenomes</taxon>
        <taxon>ecological metagenomes</taxon>
    </lineage>
</organism>
<gene>
    <name evidence="7" type="ORF">METZ01_LOCUS360398</name>
</gene>
<keyword evidence="3" id="KW-1003">Cell membrane</keyword>
<dbReference type="SUPFAM" id="SSF117892">
    <property type="entry name" value="Band 7/SPFH domain"/>
    <property type="match status" value="1"/>
</dbReference>
<dbReference type="PANTHER" id="PTHR13806">
    <property type="entry name" value="FLOTILLIN-RELATED"/>
    <property type="match status" value="1"/>
</dbReference>
<evidence type="ECO:0000256" key="1">
    <source>
        <dbReference type="ARBA" id="ARBA00004236"/>
    </source>
</evidence>
<reference evidence="7" key="1">
    <citation type="submission" date="2018-05" db="EMBL/GenBank/DDBJ databases">
        <authorList>
            <person name="Lanie J.A."/>
            <person name="Ng W.-L."/>
            <person name="Kazmierczak K.M."/>
            <person name="Andrzejewski T.M."/>
            <person name="Davidsen T.M."/>
            <person name="Wayne K.J."/>
            <person name="Tettelin H."/>
            <person name="Glass J.I."/>
            <person name="Rusch D."/>
            <person name="Podicherti R."/>
            <person name="Tsui H.-C.T."/>
            <person name="Winkler M.E."/>
        </authorList>
    </citation>
    <scope>NUCLEOTIDE SEQUENCE</scope>
</reference>
<evidence type="ECO:0000256" key="2">
    <source>
        <dbReference type="ARBA" id="ARBA00007161"/>
    </source>
</evidence>
<proteinExistence type="inferred from homology"/>
<protein>
    <recommendedName>
        <fullName evidence="6">Band 7 domain-containing protein</fullName>
    </recommendedName>
</protein>
<evidence type="ECO:0000256" key="3">
    <source>
        <dbReference type="ARBA" id="ARBA00022475"/>
    </source>
</evidence>
<dbReference type="InterPro" id="IPR036013">
    <property type="entry name" value="Band_7/SPFH_dom_sf"/>
</dbReference>
<keyword evidence="5" id="KW-0175">Coiled coil</keyword>
<comment type="similarity">
    <text evidence="2">Belongs to the band 7/mec-2 family. Flotillin subfamily.</text>
</comment>
<sequence length="312" mass="33848">KQNIRVNTPSTFTVGISTETGVMENAAERLLGLNMQAIREQASDIIFGQMRVVIATMDIEEVNANRDLLIEKITNGVEVELKKIGLKLINVNIKDITDESGYIDALGKEASARAINEAKVSVAERERDGEIGSAEAERERRIQVSSAQAIATEGENLAKIKVAQSDAQRREQEAEAERLAVAAEKVKSAEAFKEAYAAETEAERARASREQASQHANIVVPAEIEKMKIETWAEADAEKIRRLKKGEADGIQSMMEAEAKGTLAALQSKAEGFGRIVQAAGGAELASNLLITEQLPQLVAEQVKAIANLKID</sequence>
<dbReference type="Pfam" id="PF01145">
    <property type="entry name" value="Band_7"/>
    <property type="match status" value="1"/>
</dbReference>
<feature type="coiled-coil region" evidence="5">
    <location>
        <begin position="157"/>
        <end position="189"/>
    </location>
</feature>
<evidence type="ECO:0000313" key="7">
    <source>
        <dbReference type="EMBL" id="SVD07544.1"/>
    </source>
</evidence>
<dbReference type="GO" id="GO:0005886">
    <property type="term" value="C:plasma membrane"/>
    <property type="evidence" value="ECO:0007669"/>
    <property type="project" value="UniProtKB-SubCell"/>
</dbReference>
<evidence type="ECO:0000256" key="5">
    <source>
        <dbReference type="SAM" id="Coils"/>
    </source>
</evidence>
<dbReference type="AlphaFoldDB" id="A0A382SCB4"/>
<dbReference type="CDD" id="cd03399">
    <property type="entry name" value="SPFH_flotillin"/>
    <property type="match status" value="1"/>
</dbReference>
<name>A0A382SCB4_9ZZZZ</name>
<keyword evidence="4" id="KW-0472">Membrane</keyword>
<dbReference type="EMBL" id="UINC01128039">
    <property type="protein sequence ID" value="SVD07544.1"/>
    <property type="molecule type" value="Genomic_DNA"/>
</dbReference>
<dbReference type="Gene3D" id="3.30.479.30">
    <property type="entry name" value="Band 7 domain"/>
    <property type="match status" value="1"/>
</dbReference>
<dbReference type="InterPro" id="IPR001107">
    <property type="entry name" value="Band_7"/>
</dbReference>
<evidence type="ECO:0000259" key="6">
    <source>
        <dbReference type="Pfam" id="PF01145"/>
    </source>
</evidence>
<comment type="subcellular location">
    <subcellularLocation>
        <location evidence="1">Cell membrane</location>
    </subcellularLocation>
</comment>
<dbReference type="InterPro" id="IPR027705">
    <property type="entry name" value="Flotillin_fam"/>
</dbReference>
<dbReference type="PANTHER" id="PTHR13806:SF31">
    <property type="entry name" value="FLOTILLIN-LIKE PROTEIN 1-RELATED"/>
    <property type="match status" value="1"/>
</dbReference>
<accession>A0A382SCB4</accession>
<evidence type="ECO:0000256" key="4">
    <source>
        <dbReference type="ARBA" id="ARBA00023136"/>
    </source>
</evidence>
<feature type="domain" description="Band 7" evidence="6">
    <location>
        <begin position="33"/>
        <end position="126"/>
    </location>
</feature>
<feature type="non-terminal residue" evidence="7">
    <location>
        <position position="1"/>
    </location>
</feature>
<feature type="non-terminal residue" evidence="7">
    <location>
        <position position="312"/>
    </location>
</feature>